<sequence length="37" mass="4222">MSIYFATSCRKPDVQVDQHVTTRSVSQALIHVKNIFT</sequence>
<keyword evidence="2" id="KW-1185">Reference proteome</keyword>
<accession>A0ABM7MQ04</accession>
<gene>
    <name evidence="1" type="ORF">MIZ03_3066</name>
</gene>
<reference evidence="1 2" key="1">
    <citation type="journal article" date="2021" name="Microbiol. Spectr.">
        <title>A Single Bacterium Capable of Oxidation and Reduction of Iron at Circumneutral pH.</title>
        <authorList>
            <person name="Kato S."/>
            <person name="Ohkuma M."/>
        </authorList>
    </citation>
    <scope>NUCLEOTIDE SEQUENCE [LARGE SCALE GENOMIC DNA]</scope>
    <source>
        <strain evidence="1 2">MIZ03</strain>
    </source>
</reference>
<name>A0ABM7MQ04_9BURK</name>
<organism evidence="1 2">
    <name type="scientific">Rhodoferax lithotrophicus</name>
    <dbReference type="NCBI Taxonomy" id="2798804"/>
    <lineage>
        <taxon>Bacteria</taxon>
        <taxon>Pseudomonadati</taxon>
        <taxon>Pseudomonadota</taxon>
        <taxon>Betaproteobacteria</taxon>
        <taxon>Burkholderiales</taxon>
        <taxon>Comamonadaceae</taxon>
        <taxon>Rhodoferax</taxon>
    </lineage>
</organism>
<dbReference type="Proteomes" id="UP000824366">
    <property type="component" value="Chromosome"/>
</dbReference>
<proteinExistence type="predicted"/>
<dbReference type="EMBL" id="AP024238">
    <property type="protein sequence ID" value="BCO28169.1"/>
    <property type="molecule type" value="Genomic_DNA"/>
</dbReference>
<evidence type="ECO:0000313" key="2">
    <source>
        <dbReference type="Proteomes" id="UP000824366"/>
    </source>
</evidence>
<evidence type="ECO:0000313" key="1">
    <source>
        <dbReference type="EMBL" id="BCO28169.1"/>
    </source>
</evidence>
<protein>
    <submittedName>
        <fullName evidence="1">Uncharacterized protein</fullName>
    </submittedName>
</protein>